<dbReference type="PANTHER" id="PTHR42718">
    <property type="entry name" value="MAJOR FACILITATOR SUPERFAMILY MULTIDRUG TRANSPORTER MFSC"/>
    <property type="match status" value="1"/>
</dbReference>
<feature type="transmembrane region" description="Helical" evidence="7">
    <location>
        <begin position="92"/>
        <end position="111"/>
    </location>
</feature>
<organism evidence="9 10">
    <name type="scientific">Chondromyces apiculatus DSM 436</name>
    <dbReference type="NCBI Taxonomy" id="1192034"/>
    <lineage>
        <taxon>Bacteria</taxon>
        <taxon>Pseudomonadati</taxon>
        <taxon>Myxococcota</taxon>
        <taxon>Polyangia</taxon>
        <taxon>Polyangiales</taxon>
        <taxon>Polyangiaceae</taxon>
        <taxon>Chondromyces</taxon>
    </lineage>
</organism>
<keyword evidence="3" id="KW-1003">Cell membrane</keyword>
<keyword evidence="6 7" id="KW-0472">Membrane</keyword>
<evidence type="ECO:0000256" key="3">
    <source>
        <dbReference type="ARBA" id="ARBA00022475"/>
    </source>
</evidence>
<proteinExistence type="predicted"/>
<dbReference type="Proteomes" id="UP000019678">
    <property type="component" value="Unassembled WGS sequence"/>
</dbReference>
<keyword evidence="2" id="KW-0813">Transport</keyword>
<feature type="transmembrane region" description="Helical" evidence="7">
    <location>
        <begin position="276"/>
        <end position="299"/>
    </location>
</feature>
<dbReference type="CDD" id="cd17321">
    <property type="entry name" value="MFS_MMR_MDR_like"/>
    <property type="match status" value="1"/>
</dbReference>
<dbReference type="Gene3D" id="1.20.1720.10">
    <property type="entry name" value="Multidrug resistance protein D"/>
    <property type="match status" value="1"/>
</dbReference>
<gene>
    <name evidence="9" type="ORF">CAP_7843</name>
</gene>
<name>A0A017SYC6_9BACT</name>
<evidence type="ECO:0000313" key="10">
    <source>
        <dbReference type="Proteomes" id="UP000019678"/>
    </source>
</evidence>
<comment type="caution">
    <text evidence="9">The sequence shown here is derived from an EMBL/GenBank/DDBJ whole genome shotgun (WGS) entry which is preliminary data.</text>
</comment>
<protein>
    <submittedName>
        <fullName evidence="9">Integral membrane efflux protein</fullName>
    </submittedName>
</protein>
<accession>A0A017SYC6</accession>
<evidence type="ECO:0000259" key="8">
    <source>
        <dbReference type="PROSITE" id="PS50850"/>
    </source>
</evidence>
<dbReference type="AlphaFoldDB" id="A0A017SYC6"/>
<sequence length="479" mass="48902">MGWAEWAEWAGQRVGEPSARVPVRLLAAIALSVALAPLNSTMVAVALPEMARTLPVDSGALRQALVTSYLLTNIVLQSPGGKLGDRLGHRRALGLGQLLLGLGAALAYLWPVLTVLTVARVVMAAGGAIMVPSATALLRTELPPEVRGRAFGIFGAVMGVSAGVGPTLGAQLVAHFGWTSIFLANVPVLLVSAALAHAGASPPRAAAAAAVGAVGPAPRAPRFDLLGSVLLGASLVGLVLGLEHAHLRWAAALGVLGFVPFVLWERRAADPVVDFSLFRLRAFVGGSLIIALQNFAMYAMIFELPQVAGRLFAVGPRDVGNTLLTMMGTMVVVSLVAGRASDTFGPRAVALSGCVLALSGMALLATRPLGAMTDAIPALVMLGAGMGLSNAPSQAAAMGDVPREKSGMAAGLTSTMRYMGGVAGLTVLGLVLTDRPEGEVVMREHTTATLIFCAALAVAIGCTFLLPGRAASTKTAGAR</sequence>
<feature type="transmembrane region" description="Helical" evidence="7">
    <location>
        <begin position="349"/>
        <end position="369"/>
    </location>
</feature>
<evidence type="ECO:0000313" key="9">
    <source>
        <dbReference type="EMBL" id="EYF01777.1"/>
    </source>
</evidence>
<feature type="transmembrane region" description="Helical" evidence="7">
    <location>
        <begin position="445"/>
        <end position="466"/>
    </location>
</feature>
<dbReference type="STRING" id="1192034.CAP_7843"/>
<keyword evidence="4 7" id="KW-0812">Transmembrane</keyword>
<evidence type="ECO:0000256" key="1">
    <source>
        <dbReference type="ARBA" id="ARBA00004651"/>
    </source>
</evidence>
<evidence type="ECO:0000256" key="6">
    <source>
        <dbReference type="ARBA" id="ARBA00023136"/>
    </source>
</evidence>
<evidence type="ECO:0000256" key="7">
    <source>
        <dbReference type="SAM" id="Phobius"/>
    </source>
</evidence>
<feature type="transmembrane region" description="Helical" evidence="7">
    <location>
        <begin position="223"/>
        <end position="241"/>
    </location>
</feature>
<feature type="domain" description="Major facilitator superfamily (MFS) profile" evidence="8">
    <location>
        <begin position="25"/>
        <end position="471"/>
    </location>
</feature>
<dbReference type="SUPFAM" id="SSF103473">
    <property type="entry name" value="MFS general substrate transporter"/>
    <property type="match status" value="1"/>
</dbReference>
<dbReference type="GO" id="GO:0005886">
    <property type="term" value="C:plasma membrane"/>
    <property type="evidence" value="ECO:0007669"/>
    <property type="project" value="UniProtKB-SubCell"/>
</dbReference>
<dbReference type="Gene3D" id="1.20.1250.20">
    <property type="entry name" value="MFS general substrate transporter like domains"/>
    <property type="match status" value="1"/>
</dbReference>
<dbReference type="EMBL" id="ASRX01000072">
    <property type="protein sequence ID" value="EYF01777.1"/>
    <property type="molecule type" value="Genomic_DNA"/>
</dbReference>
<feature type="transmembrane region" description="Helical" evidence="7">
    <location>
        <begin position="416"/>
        <end position="433"/>
    </location>
</feature>
<dbReference type="PANTHER" id="PTHR42718:SF46">
    <property type="entry name" value="BLR6921 PROTEIN"/>
    <property type="match status" value="1"/>
</dbReference>
<dbReference type="GO" id="GO:0022857">
    <property type="term" value="F:transmembrane transporter activity"/>
    <property type="evidence" value="ECO:0007669"/>
    <property type="project" value="InterPro"/>
</dbReference>
<keyword evidence="10" id="KW-1185">Reference proteome</keyword>
<dbReference type="PROSITE" id="PS50850">
    <property type="entry name" value="MFS"/>
    <property type="match status" value="1"/>
</dbReference>
<feature type="transmembrane region" description="Helical" evidence="7">
    <location>
        <begin position="319"/>
        <end position="337"/>
    </location>
</feature>
<feature type="transmembrane region" description="Helical" evidence="7">
    <location>
        <begin position="176"/>
        <end position="196"/>
    </location>
</feature>
<feature type="transmembrane region" description="Helical" evidence="7">
    <location>
        <begin position="375"/>
        <end position="395"/>
    </location>
</feature>
<reference evidence="9 10" key="1">
    <citation type="submission" date="2013-05" db="EMBL/GenBank/DDBJ databases">
        <title>Genome assembly of Chondromyces apiculatus DSM 436.</title>
        <authorList>
            <person name="Sharma G."/>
            <person name="Khatri I."/>
            <person name="Kaur C."/>
            <person name="Mayilraj S."/>
            <person name="Subramanian S."/>
        </authorList>
    </citation>
    <scope>NUCLEOTIDE SEQUENCE [LARGE SCALE GENOMIC DNA]</scope>
    <source>
        <strain evidence="9 10">DSM 436</strain>
    </source>
</reference>
<dbReference type="Pfam" id="PF07690">
    <property type="entry name" value="MFS_1"/>
    <property type="match status" value="1"/>
</dbReference>
<dbReference type="eggNOG" id="COG0477">
    <property type="taxonomic scope" value="Bacteria"/>
</dbReference>
<dbReference type="InterPro" id="IPR036259">
    <property type="entry name" value="MFS_trans_sf"/>
</dbReference>
<dbReference type="InterPro" id="IPR011701">
    <property type="entry name" value="MFS"/>
</dbReference>
<feature type="transmembrane region" description="Helical" evidence="7">
    <location>
        <begin position="117"/>
        <end position="138"/>
    </location>
</feature>
<feature type="transmembrane region" description="Helical" evidence="7">
    <location>
        <begin position="25"/>
        <end position="47"/>
    </location>
</feature>
<evidence type="ECO:0000256" key="4">
    <source>
        <dbReference type="ARBA" id="ARBA00022692"/>
    </source>
</evidence>
<keyword evidence="5 7" id="KW-1133">Transmembrane helix</keyword>
<evidence type="ECO:0000256" key="5">
    <source>
        <dbReference type="ARBA" id="ARBA00022989"/>
    </source>
</evidence>
<feature type="transmembrane region" description="Helical" evidence="7">
    <location>
        <begin position="150"/>
        <end position="170"/>
    </location>
</feature>
<evidence type="ECO:0000256" key="2">
    <source>
        <dbReference type="ARBA" id="ARBA00022448"/>
    </source>
</evidence>
<dbReference type="InterPro" id="IPR020846">
    <property type="entry name" value="MFS_dom"/>
</dbReference>
<comment type="subcellular location">
    <subcellularLocation>
        <location evidence="1">Cell membrane</location>
        <topology evidence="1">Multi-pass membrane protein</topology>
    </subcellularLocation>
</comment>
<feature type="transmembrane region" description="Helical" evidence="7">
    <location>
        <begin position="247"/>
        <end position="264"/>
    </location>
</feature>
<dbReference type="PRINTS" id="PR01036">
    <property type="entry name" value="TCRTETB"/>
</dbReference>